<keyword evidence="3" id="KW-1185">Reference proteome</keyword>
<dbReference type="Proteomes" id="UP000035057">
    <property type="component" value="Unassembled WGS sequence"/>
</dbReference>
<keyword evidence="1" id="KW-0472">Membrane</keyword>
<comment type="caution">
    <text evidence="2">The sequence shown here is derived from an EMBL/GenBank/DDBJ whole genome shotgun (WGS) entry which is preliminary data.</text>
</comment>
<keyword evidence="1" id="KW-1133">Transmembrane helix</keyword>
<sequence>MLDICGRLWGFWLAGFERVSAKSGVFAERDTLGFAVVSGGVLSGIGILNSGFLLVGGVVAVVAFEALLAGLAVVSAT</sequence>
<dbReference type="EMBL" id="ANIE01000006">
    <property type="protein sequence ID" value="KEF31097.1"/>
    <property type="molecule type" value="Genomic_DNA"/>
</dbReference>
<feature type="transmembrane region" description="Helical" evidence="1">
    <location>
        <begin position="53"/>
        <end position="74"/>
    </location>
</feature>
<reference evidence="2 3" key="1">
    <citation type="submission" date="2012-12" db="EMBL/GenBank/DDBJ databases">
        <title>Genome assembly of Marinobacter sp. AK21.</title>
        <authorList>
            <person name="Khatri I."/>
            <person name="Kumar R."/>
            <person name="Vaidya B."/>
            <person name="Subramanian S."/>
            <person name="Pinnaka A."/>
        </authorList>
    </citation>
    <scope>NUCLEOTIDE SEQUENCE [LARGE SCALE GENOMIC DNA]</scope>
    <source>
        <strain evidence="2 3">AK21</strain>
    </source>
</reference>
<evidence type="ECO:0000313" key="2">
    <source>
        <dbReference type="EMBL" id="KEF31097.1"/>
    </source>
</evidence>
<gene>
    <name evidence="2" type="ORF">D777_02250</name>
</gene>
<organism evidence="2 3">
    <name type="scientific">Marinobacter nitratireducens</name>
    <dbReference type="NCBI Taxonomy" id="1137280"/>
    <lineage>
        <taxon>Bacteria</taxon>
        <taxon>Pseudomonadati</taxon>
        <taxon>Pseudomonadota</taxon>
        <taxon>Gammaproteobacteria</taxon>
        <taxon>Pseudomonadales</taxon>
        <taxon>Marinobacteraceae</taxon>
        <taxon>Marinobacter</taxon>
    </lineage>
</organism>
<feature type="transmembrane region" description="Helical" evidence="1">
    <location>
        <begin position="31"/>
        <end position="48"/>
    </location>
</feature>
<dbReference type="PATRIC" id="fig|1137280.3.peg.2064"/>
<name>A0A072N1P8_9GAMM</name>
<accession>A0A072N1P8</accession>
<keyword evidence="1" id="KW-0812">Transmembrane</keyword>
<proteinExistence type="predicted"/>
<protein>
    <submittedName>
        <fullName evidence="2">Uncharacterized protein</fullName>
    </submittedName>
</protein>
<evidence type="ECO:0000256" key="1">
    <source>
        <dbReference type="SAM" id="Phobius"/>
    </source>
</evidence>
<dbReference type="AlphaFoldDB" id="A0A072N1P8"/>
<evidence type="ECO:0000313" key="3">
    <source>
        <dbReference type="Proteomes" id="UP000035057"/>
    </source>
</evidence>